<keyword evidence="1" id="KW-0812">Transmembrane</keyword>
<name>A0A451AQG7_9GAMM</name>
<proteinExistence type="predicted"/>
<feature type="transmembrane region" description="Helical" evidence="1">
    <location>
        <begin position="62"/>
        <end position="80"/>
    </location>
</feature>
<protein>
    <submittedName>
        <fullName evidence="3">Uncharacterized protein</fullName>
    </submittedName>
</protein>
<feature type="transmembrane region" description="Helical" evidence="1">
    <location>
        <begin position="101"/>
        <end position="124"/>
    </location>
</feature>
<evidence type="ECO:0000313" key="2">
    <source>
        <dbReference type="EMBL" id="VFK58081.1"/>
    </source>
</evidence>
<keyword evidence="1" id="KW-1133">Transmembrane helix</keyword>
<keyword evidence="1" id="KW-0472">Membrane</keyword>
<reference evidence="3" key="1">
    <citation type="submission" date="2019-02" db="EMBL/GenBank/DDBJ databases">
        <authorList>
            <person name="Gruber-Vodicka R. H."/>
            <person name="Seah K. B. B."/>
        </authorList>
    </citation>
    <scope>NUCLEOTIDE SEQUENCE</scope>
    <source>
        <strain evidence="3">BECK_BY19</strain>
        <strain evidence="2">BECK_BY8</strain>
    </source>
</reference>
<organism evidence="3">
    <name type="scientific">Candidatus Kentrum sp. UNK</name>
    <dbReference type="NCBI Taxonomy" id="2126344"/>
    <lineage>
        <taxon>Bacteria</taxon>
        <taxon>Pseudomonadati</taxon>
        <taxon>Pseudomonadota</taxon>
        <taxon>Gammaproteobacteria</taxon>
        <taxon>Candidatus Kentrum</taxon>
    </lineage>
</organism>
<dbReference type="EMBL" id="CAADGD010000001">
    <property type="protein sequence ID" value="VFK68242.1"/>
    <property type="molecule type" value="Genomic_DNA"/>
</dbReference>
<gene>
    <name evidence="2" type="ORF">BECKUNK1418G_GA0071005_10025</name>
    <name evidence="3" type="ORF">BECKUNK1418H_GA0071006_10015</name>
</gene>
<evidence type="ECO:0000256" key="1">
    <source>
        <dbReference type="SAM" id="Phobius"/>
    </source>
</evidence>
<dbReference type="AlphaFoldDB" id="A0A451AQG7"/>
<dbReference type="EMBL" id="CAADFZ010000002">
    <property type="protein sequence ID" value="VFK58081.1"/>
    <property type="molecule type" value="Genomic_DNA"/>
</dbReference>
<feature type="transmembrane region" description="Helical" evidence="1">
    <location>
        <begin position="21"/>
        <end position="42"/>
    </location>
</feature>
<evidence type="ECO:0000313" key="3">
    <source>
        <dbReference type="EMBL" id="VFK68242.1"/>
    </source>
</evidence>
<sequence length="386" mass="44030">MNETMSIIRQVRDFLESRQSAINLSAALLTIVLSLGPILSYFPSFVKMESVAEFLSQNATPFIVGAGFVVIMWGLFRLITARSRGWIRVDDQKIILNIKDAILFLLFFVVLVSGIAWFVWYFVWHVEEKIEPWTPYRPTVSLPDAAINIQILTPTHYDNTHPIVISRETASSLRLRPGEIILFTIKNTYGVDDNLIRCNECKNREPLKGGEYQYSAPMYAGAYEINIIVPSKQGSPVNQKLRVSVEEEESDILKEKAVITSHRENQKVTTPEYLEGECKNIPKGTYLWIVVRPKFTQSYHPQSNRPDHGPMSNGCDGAWEGIAYIGASQQTDINGRFEILLVGVDIKGSTIMRNYLIKAHHTNRWHGFRQLPEGARIYQKITVIRR</sequence>
<accession>A0A451AQG7</accession>